<dbReference type="RefSeq" id="WP_198075874.1">
    <property type="nucleotide sequence ID" value="NZ_JAEDAE010000005.1"/>
</dbReference>
<evidence type="ECO:0000259" key="1">
    <source>
        <dbReference type="Pfam" id="PF07484"/>
    </source>
</evidence>
<dbReference type="EMBL" id="JAEDAE010000005">
    <property type="protein sequence ID" value="MBH8559026.1"/>
    <property type="molecule type" value="Genomic_DNA"/>
</dbReference>
<reference evidence="2 3" key="1">
    <citation type="submission" date="2020-12" db="EMBL/GenBank/DDBJ databases">
        <title>Hymenobacter sp.</title>
        <authorList>
            <person name="Kim M.K."/>
        </authorList>
    </citation>
    <scope>NUCLEOTIDE SEQUENCE [LARGE SCALE GENOMIC DNA]</scope>
    <source>
        <strain evidence="2 3">BT442</strain>
    </source>
</reference>
<dbReference type="Pfam" id="PF07484">
    <property type="entry name" value="Collar"/>
    <property type="match status" value="1"/>
</dbReference>
<dbReference type="Gene3D" id="3.90.1340.10">
    <property type="entry name" value="Phage tail collar domain"/>
    <property type="match status" value="1"/>
</dbReference>
<keyword evidence="3" id="KW-1185">Reference proteome</keyword>
<dbReference type="Proteomes" id="UP000625631">
    <property type="component" value="Unassembled WGS sequence"/>
</dbReference>
<dbReference type="InterPro" id="IPR011083">
    <property type="entry name" value="Phage_tail_collar_dom"/>
</dbReference>
<organism evidence="2 3">
    <name type="scientific">Hymenobacter negativus</name>
    <dbReference type="NCBI Taxonomy" id="2795026"/>
    <lineage>
        <taxon>Bacteria</taxon>
        <taxon>Pseudomonadati</taxon>
        <taxon>Bacteroidota</taxon>
        <taxon>Cytophagia</taxon>
        <taxon>Cytophagales</taxon>
        <taxon>Hymenobacteraceae</taxon>
        <taxon>Hymenobacter</taxon>
    </lineage>
</organism>
<feature type="domain" description="Phage tail collar" evidence="1">
    <location>
        <begin position="6"/>
        <end position="61"/>
    </location>
</feature>
<sequence>MDPFVGEIRLLPYSYPPYGWALCNGAILPISQNTALFSLLGTRYGGNGTTTFALPDLRGRAMMGMSSNYPQGTVTGTESVTLNNTQLAAHNHTLAATVAVSTDAGTSTTPAGGYFASLGSQYGDSGGGGNMAAGLLNGTSSSVGGNQPHENRMPFLTLNYCIALQGVFPQRQ</sequence>
<name>A0ABS0Q8P5_9BACT</name>
<accession>A0ABS0Q8P5</accession>
<evidence type="ECO:0000313" key="3">
    <source>
        <dbReference type="Proteomes" id="UP000625631"/>
    </source>
</evidence>
<protein>
    <submittedName>
        <fullName evidence="2">Phage tail protein</fullName>
    </submittedName>
</protein>
<dbReference type="SUPFAM" id="SSF88874">
    <property type="entry name" value="Receptor-binding domain of short tail fibre protein gp12"/>
    <property type="match status" value="1"/>
</dbReference>
<dbReference type="InterPro" id="IPR037053">
    <property type="entry name" value="Phage_tail_collar_dom_sf"/>
</dbReference>
<evidence type="ECO:0000313" key="2">
    <source>
        <dbReference type="EMBL" id="MBH8559026.1"/>
    </source>
</evidence>
<gene>
    <name evidence="2" type="ORF">I7X13_13255</name>
</gene>
<proteinExistence type="predicted"/>
<comment type="caution">
    <text evidence="2">The sequence shown here is derived from an EMBL/GenBank/DDBJ whole genome shotgun (WGS) entry which is preliminary data.</text>
</comment>